<comment type="function">
    <text evidence="11">A helicase/nuclease that prepares dsDNA breaks (DSB) for recombinational DNA repair. Binds to DSBs and unwinds DNA via a highly rapid and processive ATP-dependent bidirectional helicase activity. Unwinds dsDNA until it encounters a Chi (crossover hotspot instigator) sequence from the 3' direction. Cuts ssDNA a few nucleotides 3' to the Chi site. The properties and activities of the enzyme are changed at Chi. The Chi-altered holoenzyme produces a long 3'-ssDNA overhang and facilitates RecA-binding to the ssDNA for homologous DNA recombination and repair. Holoenzyme degrades any linearized DNA that is unable to undergo homologous recombination. In the holoenzyme this subunit has ssDNA-dependent ATPase and 5'-3' helicase activity. When added to pre-assembled RecBC greatly stimulates nuclease activity and augments holoenzyme processivity. Negatively regulates the RecA-loading ability of RecBCD.</text>
</comment>
<evidence type="ECO:0000256" key="8">
    <source>
        <dbReference type="ARBA" id="ARBA00023125"/>
    </source>
</evidence>
<keyword evidence="2 11" id="KW-0547">Nucleotide-binding</keyword>
<reference evidence="13 14" key="1">
    <citation type="submission" date="2018-10" db="EMBL/GenBank/DDBJ databases">
        <title>Tessaracoccus antarcticuss sp. nov., isolated from sediment.</title>
        <authorList>
            <person name="Zhou L.Y."/>
            <person name="Du Z.J."/>
        </authorList>
    </citation>
    <scope>NUCLEOTIDE SEQUENCE [LARGE SCALE GENOMIC DNA]</scope>
    <source>
        <strain evidence="13 14">JDX10</strain>
    </source>
</reference>
<keyword evidence="4 11" id="KW-0378">Hydrolase</keyword>
<dbReference type="GO" id="GO:0009338">
    <property type="term" value="C:exodeoxyribonuclease V complex"/>
    <property type="evidence" value="ECO:0007669"/>
    <property type="project" value="InterPro"/>
</dbReference>
<dbReference type="PANTHER" id="PTHR43788:SF6">
    <property type="entry name" value="DNA HELICASE B"/>
    <property type="match status" value="1"/>
</dbReference>
<dbReference type="InterPro" id="IPR050534">
    <property type="entry name" value="Coronavir_polyprotein_1ab"/>
</dbReference>
<dbReference type="Gene3D" id="3.40.50.300">
    <property type="entry name" value="P-loop containing nucleotide triphosphate hydrolases"/>
    <property type="match status" value="3"/>
</dbReference>
<evidence type="ECO:0000256" key="7">
    <source>
        <dbReference type="ARBA" id="ARBA00022840"/>
    </source>
</evidence>
<evidence type="ECO:0000256" key="9">
    <source>
        <dbReference type="ARBA" id="ARBA00023204"/>
    </source>
</evidence>
<dbReference type="InterPro" id="IPR027417">
    <property type="entry name" value="P-loop_NTPase"/>
</dbReference>
<dbReference type="InterPro" id="IPR006344">
    <property type="entry name" value="RecD"/>
</dbReference>
<dbReference type="RefSeq" id="WP_121902015.1">
    <property type="nucleotide sequence ID" value="NZ_REFW01000003.1"/>
</dbReference>
<dbReference type="CDD" id="cd17933">
    <property type="entry name" value="DEXSc_RecD-like"/>
    <property type="match status" value="1"/>
</dbReference>
<keyword evidence="8 11" id="KW-0238">DNA-binding</keyword>
<dbReference type="HAMAP" id="MF_01487">
    <property type="entry name" value="RecD"/>
    <property type="match status" value="1"/>
</dbReference>
<dbReference type="GO" id="GO:0016887">
    <property type="term" value="F:ATP hydrolysis activity"/>
    <property type="evidence" value="ECO:0007669"/>
    <property type="project" value="RHEA"/>
</dbReference>
<accession>A0A3M0GNN0</accession>
<comment type="caution">
    <text evidence="13">The sequence shown here is derived from an EMBL/GenBank/DDBJ whole genome shotgun (WGS) entry which is preliminary data.</text>
</comment>
<comment type="similarity">
    <text evidence="11">Belongs to the RecD family.</text>
</comment>
<dbReference type="SMART" id="SM00382">
    <property type="entry name" value="AAA"/>
    <property type="match status" value="1"/>
</dbReference>
<evidence type="ECO:0000256" key="6">
    <source>
        <dbReference type="ARBA" id="ARBA00022839"/>
    </source>
</evidence>
<evidence type="ECO:0000256" key="11">
    <source>
        <dbReference type="HAMAP-Rule" id="MF_01487"/>
    </source>
</evidence>
<evidence type="ECO:0000256" key="4">
    <source>
        <dbReference type="ARBA" id="ARBA00022801"/>
    </source>
</evidence>
<dbReference type="CDD" id="cd18809">
    <property type="entry name" value="SF1_C_RecD"/>
    <property type="match status" value="1"/>
</dbReference>
<dbReference type="Pfam" id="PF13245">
    <property type="entry name" value="AAA_19"/>
    <property type="match status" value="1"/>
</dbReference>
<dbReference type="InterPro" id="IPR003593">
    <property type="entry name" value="AAA+_ATPase"/>
</dbReference>
<dbReference type="GO" id="GO:0008854">
    <property type="term" value="F:exodeoxyribonuclease V activity"/>
    <property type="evidence" value="ECO:0007669"/>
    <property type="project" value="InterPro"/>
</dbReference>
<dbReference type="GO" id="GO:0043139">
    <property type="term" value="F:5'-3' DNA helicase activity"/>
    <property type="evidence" value="ECO:0007669"/>
    <property type="project" value="UniProtKB-UniRule"/>
</dbReference>
<comment type="miscellaneous">
    <text evidence="11">In the RecBCD complex, RecB has a slow 3'-5' helicase, an exonuclease activity and loads RecA onto ssDNA, RecD has a fast 5'-3' helicase activity, while RecC stimulates the ATPase and processivity of the RecB helicase and contributes to recognition of the Chi site.</text>
</comment>
<protein>
    <recommendedName>
        <fullName evidence="11">RecBCD enzyme subunit RecD</fullName>
        <ecNumber evidence="11">5.6.2.3</ecNumber>
    </recommendedName>
    <alternativeName>
        <fullName evidence="11">DNA 5'-3' helicase subunit RecD</fullName>
    </alternativeName>
    <alternativeName>
        <fullName evidence="11">Exonuclease V subunit RecD</fullName>
        <shortName evidence="11">ExoV subunit RecD</shortName>
    </alternativeName>
    <alternativeName>
        <fullName evidence="11">Helicase/nuclease RecBCD subunit RecD</fullName>
    </alternativeName>
</protein>
<dbReference type="Pfam" id="PF21185">
    <property type="entry name" value="RecD_N"/>
    <property type="match status" value="1"/>
</dbReference>
<evidence type="ECO:0000256" key="2">
    <source>
        <dbReference type="ARBA" id="ARBA00022741"/>
    </source>
</evidence>
<dbReference type="GO" id="GO:0017116">
    <property type="term" value="F:single-stranded DNA helicase activity"/>
    <property type="evidence" value="ECO:0007669"/>
    <property type="project" value="TreeGrafter"/>
</dbReference>
<evidence type="ECO:0000256" key="1">
    <source>
        <dbReference type="ARBA" id="ARBA00022722"/>
    </source>
</evidence>
<keyword evidence="7 11" id="KW-0067">ATP-binding</keyword>
<dbReference type="PANTHER" id="PTHR43788">
    <property type="entry name" value="DNA2/NAM7 HELICASE FAMILY MEMBER"/>
    <property type="match status" value="1"/>
</dbReference>
<keyword evidence="1 11" id="KW-0540">Nuclease</keyword>
<dbReference type="InterPro" id="IPR041851">
    <property type="entry name" value="RecD_N_sf"/>
</dbReference>
<keyword evidence="3 11" id="KW-0227">DNA damage</keyword>
<evidence type="ECO:0000256" key="3">
    <source>
        <dbReference type="ARBA" id="ARBA00022763"/>
    </source>
</evidence>
<keyword evidence="9 11" id="KW-0234">DNA repair</keyword>
<dbReference type="EC" id="5.6.2.3" evidence="11"/>
<keyword evidence="5 11" id="KW-0347">Helicase</keyword>
<dbReference type="GO" id="GO:0005524">
    <property type="term" value="F:ATP binding"/>
    <property type="evidence" value="ECO:0007669"/>
    <property type="project" value="UniProtKB-UniRule"/>
</dbReference>
<dbReference type="Gene3D" id="1.10.10.1020">
    <property type="entry name" value="RecBCD complex, subunit RecD, N-terminal domain"/>
    <property type="match status" value="1"/>
</dbReference>
<comment type="catalytic activity">
    <reaction evidence="11">
        <text>ATP + H2O = ADP + phosphate + H(+)</text>
        <dbReference type="Rhea" id="RHEA:13065"/>
        <dbReference type="ChEBI" id="CHEBI:15377"/>
        <dbReference type="ChEBI" id="CHEBI:15378"/>
        <dbReference type="ChEBI" id="CHEBI:30616"/>
        <dbReference type="ChEBI" id="CHEBI:43474"/>
        <dbReference type="ChEBI" id="CHEBI:456216"/>
        <dbReference type="EC" id="5.6.2.3"/>
    </reaction>
</comment>
<feature type="binding site" evidence="11">
    <location>
        <begin position="189"/>
        <end position="196"/>
    </location>
    <ligand>
        <name>ATP</name>
        <dbReference type="ChEBI" id="CHEBI:30616"/>
    </ligand>
</feature>
<evidence type="ECO:0000313" key="14">
    <source>
        <dbReference type="Proteomes" id="UP000275256"/>
    </source>
</evidence>
<evidence type="ECO:0000256" key="10">
    <source>
        <dbReference type="ARBA" id="ARBA00023235"/>
    </source>
</evidence>
<gene>
    <name evidence="11 13" type="primary">recD</name>
    <name evidence="13" type="ORF">EAX62_12350</name>
</gene>
<keyword evidence="10 11" id="KW-0413">Isomerase</keyword>
<feature type="domain" description="AAA+ ATPase" evidence="12">
    <location>
        <begin position="181"/>
        <end position="351"/>
    </location>
</feature>
<keyword evidence="14" id="KW-1185">Reference proteome</keyword>
<dbReference type="NCBIfam" id="TIGR01447">
    <property type="entry name" value="recD"/>
    <property type="match status" value="1"/>
</dbReference>
<evidence type="ECO:0000259" key="12">
    <source>
        <dbReference type="SMART" id="SM00382"/>
    </source>
</evidence>
<dbReference type="GO" id="GO:0000724">
    <property type="term" value="P:double-strand break repair via homologous recombination"/>
    <property type="evidence" value="ECO:0007669"/>
    <property type="project" value="UniProtKB-UniRule"/>
</dbReference>
<organism evidence="13 14">
    <name type="scientific">Tessaracoccus antarcticus</name>
    <dbReference type="NCBI Taxonomy" id="2479848"/>
    <lineage>
        <taxon>Bacteria</taxon>
        <taxon>Bacillati</taxon>
        <taxon>Actinomycetota</taxon>
        <taxon>Actinomycetes</taxon>
        <taxon>Propionibacteriales</taxon>
        <taxon>Propionibacteriaceae</taxon>
        <taxon>Tessaracoccus</taxon>
    </lineage>
</organism>
<dbReference type="Pfam" id="PF13538">
    <property type="entry name" value="UvrD_C_2"/>
    <property type="match status" value="1"/>
</dbReference>
<dbReference type="OrthoDB" id="9763659at2"/>
<evidence type="ECO:0000256" key="5">
    <source>
        <dbReference type="ARBA" id="ARBA00022806"/>
    </source>
</evidence>
<dbReference type="InterPro" id="IPR027785">
    <property type="entry name" value="UvrD-like_helicase_C"/>
</dbReference>
<keyword evidence="6 11" id="KW-0269">Exonuclease</keyword>
<proteinExistence type="inferred from homology"/>
<dbReference type="GO" id="GO:0003677">
    <property type="term" value="F:DNA binding"/>
    <property type="evidence" value="ECO:0007669"/>
    <property type="project" value="UniProtKB-UniRule"/>
</dbReference>
<dbReference type="InterPro" id="IPR049550">
    <property type="entry name" value="RecD_N"/>
</dbReference>
<dbReference type="EMBL" id="REFW01000003">
    <property type="protein sequence ID" value="RMB58896.1"/>
    <property type="molecule type" value="Genomic_DNA"/>
</dbReference>
<comment type="subunit">
    <text evidence="11">Heterotrimer of RecB, RecC and RecD. All subunits contribute to DNA-binding.</text>
</comment>
<dbReference type="SUPFAM" id="SSF52540">
    <property type="entry name" value="P-loop containing nucleoside triphosphate hydrolases"/>
    <property type="match status" value="2"/>
</dbReference>
<dbReference type="Proteomes" id="UP000275256">
    <property type="component" value="Unassembled WGS sequence"/>
</dbReference>
<evidence type="ECO:0000313" key="13">
    <source>
        <dbReference type="EMBL" id="RMB58896.1"/>
    </source>
</evidence>
<name>A0A3M0GNN0_9ACTN</name>
<dbReference type="AlphaFoldDB" id="A0A3M0GNN0"/>
<sequence length="592" mass="62667">MSRHEVPVAATGLLRRFAEATLIAPVDFHLARRMAALCRETDPRVELAFALTTRELRLGSVCLDLSRATDLAPEAGIEDGVAEGLDLDLPWPELEGWLGAVASSPAVADEDGESRPFRLVGTWLYLDRYWAEERSVEASLHRRSDLQLPPIDDAHLVRAATPLMSRLPDALQDAAVSAALRNATTVITGGPGTGKTTTVARILGGLADEDNPPLVALAAPTGKASTRLASAVAESLPQGQGGLRLRSYTLHKLLGVVPGRAQRIHGSHNLLPHDVVIVDETSMVSLTMMSWLLEAVSGRTRLILIGDPQQLASVEAGAVLADIAASPGLITSHPVDGSGAADAVVELRSNFRSNEEITRLATAIQRGDANAVVGLLTAGESCTLQDYTGREPITDYDVLLTDLHATAAAVRAAALEGDGGAANAALGRHRILCAHREGPFGVGHWARTARGWLSEQFEGYGLGAGAWPGQPLLITRNSDTAANGDTAVVVKRGDRLLAAVDRAQGTLLVDPVLLDDATDLHAMTIHKSQGSQFDAVSVILPPVGSPLLTRELLYTAITRARTHVRLYGGEEALRVAVTTPARRASGLGRRRA</sequence>